<dbReference type="EC" id="5.4.99.12" evidence="5"/>
<dbReference type="EMBL" id="UOFH01000001">
    <property type="protein sequence ID" value="VAW58265.1"/>
    <property type="molecule type" value="Genomic_DNA"/>
</dbReference>
<dbReference type="PANTHER" id="PTHR11142">
    <property type="entry name" value="PSEUDOURIDYLATE SYNTHASE"/>
    <property type="match status" value="1"/>
</dbReference>
<dbReference type="Pfam" id="PF01416">
    <property type="entry name" value="PseudoU_synth_1"/>
    <property type="match status" value="2"/>
</dbReference>
<dbReference type="Gene3D" id="3.30.70.580">
    <property type="entry name" value="Pseudouridine synthase I, catalytic domain, N-terminal subdomain"/>
    <property type="match status" value="1"/>
</dbReference>
<dbReference type="InterPro" id="IPR020094">
    <property type="entry name" value="TruA/RsuA/RluB/E/F_N"/>
</dbReference>
<dbReference type="Gene3D" id="3.30.70.660">
    <property type="entry name" value="Pseudouridine synthase I, catalytic domain, C-terminal subdomain"/>
    <property type="match status" value="1"/>
</dbReference>
<proteinExistence type="inferred from homology"/>
<dbReference type="FunFam" id="3.30.70.580:FF:000001">
    <property type="entry name" value="tRNA pseudouridine synthase A"/>
    <property type="match status" value="1"/>
</dbReference>
<name>A0A3B0WQK8_9ZZZZ</name>
<feature type="domain" description="Pseudouridine synthase I TruA alpha/beta" evidence="4">
    <location>
        <begin position="143"/>
        <end position="245"/>
    </location>
</feature>
<dbReference type="GO" id="GO:0160147">
    <property type="term" value="F:tRNA pseudouridine(38-40) synthase activity"/>
    <property type="evidence" value="ECO:0007669"/>
    <property type="project" value="UniProtKB-EC"/>
</dbReference>
<dbReference type="InterPro" id="IPR020103">
    <property type="entry name" value="PsdUridine_synth_cat_dom_sf"/>
</dbReference>
<feature type="domain" description="Pseudouridine synthase I TruA alpha/beta" evidence="4">
    <location>
        <begin position="8"/>
        <end position="103"/>
    </location>
</feature>
<evidence type="ECO:0000256" key="3">
    <source>
        <dbReference type="ARBA" id="ARBA00023235"/>
    </source>
</evidence>
<dbReference type="NCBIfam" id="TIGR00071">
    <property type="entry name" value="hisT_truA"/>
    <property type="match status" value="1"/>
</dbReference>
<sequence length="260" mass="29171">MKIALGIEYDGSQFAGWQMQKHGTRTVQECVEKALSNVANQPIQVVCAGRTDTGVHATEQVVHFECDSNRDEKAWVMGVNTQLPDDVASLWAKPVADDFSARFSATARQYRYIILNRSARPAILNNKVTWKHGELDIEKMHQAAQVLIGEQDFTSFRSSACQAEHANRNMHWVKVSREGDYIYIDIEANAFLHHMVRNIVGSLMMIGQGVEPVNWMAELMRVKDRNQAGPTAPAAGLYMVKVSYPTDTGIVAELCLPRFF</sequence>
<reference evidence="5" key="1">
    <citation type="submission" date="2018-06" db="EMBL/GenBank/DDBJ databases">
        <authorList>
            <person name="Zhirakovskaya E."/>
        </authorList>
    </citation>
    <scope>NUCLEOTIDE SEQUENCE</scope>
</reference>
<dbReference type="PANTHER" id="PTHR11142:SF0">
    <property type="entry name" value="TRNA PSEUDOURIDINE SYNTHASE-LIKE 1"/>
    <property type="match status" value="1"/>
</dbReference>
<dbReference type="SUPFAM" id="SSF55120">
    <property type="entry name" value="Pseudouridine synthase"/>
    <property type="match status" value="1"/>
</dbReference>
<organism evidence="5">
    <name type="scientific">hydrothermal vent metagenome</name>
    <dbReference type="NCBI Taxonomy" id="652676"/>
    <lineage>
        <taxon>unclassified sequences</taxon>
        <taxon>metagenomes</taxon>
        <taxon>ecological metagenomes</taxon>
    </lineage>
</organism>
<evidence type="ECO:0000259" key="4">
    <source>
        <dbReference type="Pfam" id="PF01416"/>
    </source>
</evidence>
<dbReference type="InterPro" id="IPR020097">
    <property type="entry name" value="PsdUridine_synth_TruA_a/b_dom"/>
</dbReference>
<dbReference type="AlphaFoldDB" id="A0A3B0WQK8"/>
<evidence type="ECO:0000313" key="5">
    <source>
        <dbReference type="EMBL" id="VAW58265.1"/>
    </source>
</evidence>
<accession>A0A3B0WQK8</accession>
<comment type="similarity">
    <text evidence="1">Belongs to the tRNA pseudouridine synthase TruA family.</text>
</comment>
<dbReference type="InterPro" id="IPR001406">
    <property type="entry name" value="PsdUridine_synth_TruA"/>
</dbReference>
<dbReference type="GO" id="GO:0003723">
    <property type="term" value="F:RNA binding"/>
    <property type="evidence" value="ECO:0007669"/>
    <property type="project" value="InterPro"/>
</dbReference>
<evidence type="ECO:0000256" key="2">
    <source>
        <dbReference type="ARBA" id="ARBA00022694"/>
    </source>
</evidence>
<evidence type="ECO:0000256" key="1">
    <source>
        <dbReference type="ARBA" id="ARBA00009375"/>
    </source>
</evidence>
<protein>
    <submittedName>
        <fullName evidence="5">tRNA pseudouridine(38-40) synthase</fullName>
        <ecNumber evidence="5">5.4.99.12</ecNumber>
    </submittedName>
</protein>
<dbReference type="InterPro" id="IPR020095">
    <property type="entry name" value="PsdUridine_synth_TruA_C"/>
</dbReference>
<dbReference type="GO" id="GO:0031119">
    <property type="term" value="P:tRNA pseudouridine synthesis"/>
    <property type="evidence" value="ECO:0007669"/>
    <property type="project" value="TreeGrafter"/>
</dbReference>
<keyword evidence="3 5" id="KW-0413">Isomerase</keyword>
<gene>
    <name evidence="5" type="ORF">MNBD_GAMMA08-1636</name>
</gene>
<dbReference type="HAMAP" id="MF_00171">
    <property type="entry name" value="TruA"/>
    <property type="match status" value="1"/>
</dbReference>
<keyword evidence="2" id="KW-0819">tRNA processing</keyword>
<dbReference type="CDD" id="cd02570">
    <property type="entry name" value="PseudoU_synth_EcTruA"/>
    <property type="match status" value="1"/>
</dbReference>
<dbReference type="PIRSF" id="PIRSF001430">
    <property type="entry name" value="tRNA_psdUrid_synth"/>
    <property type="match status" value="1"/>
</dbReference>